<dbReference type="GO" id="GO:0004364">
    <property type="term" value="F:glutathione transferase activity"/>
    <property type="evidence" value="ECO:0007669"/>
    <property type="project" value="InterPro"/>
</dbReference>
<feature type="domain" description="GST C-terminal" evidence="1">
    <location>
        <begin position="1"/>
        <end position="121"/>
    </location>
</feature>
<dbReference type="GO" id="GO:0005737">
    <property type="term" value="C:cytoplasm"/>
    <property type="evidence" value="ECO:0007669"/>
    <property type="project" value="TreeGrafter"/>
</dbReference>
<dbReference type="SUPFAM" id="SSF47616">
    <property type="entry name" value="GST C-terminal domain-like"/>
    <property type="match status" value="1"/>
</dbReference>
<dbReference type="Pfam" id="PF13410">
    <property type="entry name" value="GST_C_2"/>
    <property type="match status" value="1"/>
</dbReference>
<dbReference type="InterPro" id="IPR010987">
    <property type="entry name" value="Glutathione-S-Trfase_C-like"/>
</dbReference>
<dbReference type="InterPro" id="IPR050983">
    <property type="entry name" value="GST_Omega/HSP26"/>
</dbReference>
<feature type="non-terminal residue" evidence="2">
    <location>
        <position position="1"/>
    </location>
</feature>
<sequence>MSRNIFTWLHVHEAGRGIWASKVDQHEKAKKELKESLKQLEEGLGDKPYFGGDTFGFLDVALIPFHQWFYAYETVGSFKLDYPKLRSWAKRCGQRESVSKSLVSEKDIYQFVLAYRKVYELD</sequence>
<gene>
    <name evidence="2" type="primary">PARC</name>
    <name evidence="2" type="ORF">CR513_28711</name>
</gene>
<name>A0A371GG52_MUCPR</name>
<accession>A0A371GG52</accession>
<evidence type="ECO:0000313" key="2">
    <source>
        <dbReference type="EMBL" id="RDX89549.1"/>
    </source>
</evidence>
<dbReference type="EMBL" id="QJKJ01005639">
    <property type="protein sequence ID" value="RDX89549.1"/>
    <property type="molecule type" value="Genomic_DNA"/>
</dbReference>
<dbReference type="InterPro" id="IPR045074">
    <property type="entry name" value="GST_C_Tau"/>
</dbReference>
<dbReference type="InterPro" id="IPR036282">
    <property type="entry name" value="Glutathione-S-Trfase_C_sf"/>
</dbReference>
<protein>
    <submittedName>
        <fullName evidence="2">Glutathione S-transferase parC</fullName>
    </submittedName>
</protein>
<organism evidence="2 3">
    <name type="scientific">Mucuna pruriens</name>
    <name type="common">Velvet bean</name>
    <name type="synonym">Dolichos pruriens</name>
    <dbReference type="NCBI Taxonomy" id="157652"/>
    <lineage>
        <taxon>Eukaryota</taxon>
        <taxon>Viridiplantae</taxon>
        <taxon>Streptophyta</taxon>
        <taxon>Embryophyta</taxon>
        <taxon>Tracheophyta</taxon>
        <taxon>Spermatophyta</taxon>
        <taxon>Magnoliopsida</taxon>
        <taxon>eudicotyledons</taxon>
        <taxon>Gunneridae</taxon>
        <taxon>Pentapetalae</taxon>
        <taxon>rosids</taxon>
        <taxon>fabids</taxon>
        <taxon>Fabales</taxon>
        <taxon>Fabaceae</taxon>
        <taxon>Papilionoideae</taxon>
        <taxon>50 kb inversion clade</taxon>
        <taxon>NPAAA clade</taxon>
        <taxon>indigoferoid/millettioid clade</taxon>
        <taxon>Phaseoleae</taxon>
        <taxon>Mucuna</taxon>
    </lineage>
</organism>
<keyword evidence="3" id="KW-1185">Reference proteome</keyword>
<dbReference type="PANTHER" id="PTHR43968:SF6">
    <property type="entry name" value="GLUTATHIONE S-TRANSFERASE OMEGA"/>
    <property type="match status" value="1"/>
</dbReference>
<dbReference type="STRING" id="157652.A0A371GG52"/>
<dbReference type="PROSITE" id="PS50405">
    <property type="entry name" value="GST_CTER"/>
    <property type="match status" value="1"/>
</dbReference>
<dbReference type="Gene3D" id="1.20.1050.10">
    <property type="match status" value="1"/>
</dbReference>
<dbReference type="GO" id="GO:0006749">
    <property type="term" value="P:glutathione metabolic process"/>
    <property type="evidence" value="ECO:0007669"/>
    <property type="project" value="InterPro"/>
</dbReference>
<dbReference type="CDD" id="cd03185">
    <property type="entry name" value="GST_C_Tau"/>
    <property type="match status" value="1"/>
</dbReference>
<comment type="caution">
    <text evidence="2">The sequence shown here is derived from an EMBL/GenBank/DDBJ whole genome shotgun (WGS) entry which is preliminary data.</text>
</comment>
<dbReference type="OrthoDB" id="202840at2759"/>
<proteinExistence type="predicted"/>
<dbReference type="Proteomes" id="UP000257109">
    <property type="component" value="Unassembled WGS sequence"/>
</dbReference>
<dbReference type="AlphaFoldDB" id="A0A371GG52"/>
<evidence type="ECO:0000259" key="1">
    <source>
        <dbReference type="PROSITE" id="PS50405"/>
    </source>
</evidence>
<evidence type="ECO:0000313" key="3">
    <source>
        <dbReference type="Proteomes" id="UP000257109"/>
    </source>
</evidence>
<reference evidence="2" key="1">
    <citation type="submission" date="2018-05" db="EMBL/GenBank/DDBJ databases">
        <title>Draft genome of Mucuna pruriens seed.</title>
        <authorList>
            <person name="Nnadi N.E."/>
            <person name="Vos R."/>
            <person name="Hasami M.H."/>
            <person name="Devisetty U.K."/>
            <person name="Aguiy J.C."/>
        </authorList>
    </citation>
    <scope>NUCLEOTIDE SEQUENCE [LARGE SCALE GENOMIC DNA]</scope>
    <source>
        <strain evidence="2">JCA_2017</strain>
    </source>
</reference>
<dbReference type="PANTHER" id="PTHR43968">
    <property type="match status" value="1"/>
</dbReference>